<dbReference type="CDD" id="cd06133">
    <property type="entry name" value="ERI-1_3'hExo_like"/>
    <property type="match status" value="1"/>
</dbReference>
<dbReference type="InterPro" id="IPR051274">
    <property type="entry name" value="3-5_Exoribonuclease"/>
</dbReference>
<reference evidence="6" key="2">
    <citation type="submission" date="2020-05" db="UniProtKB">
        <authorList>
            <consortium name="EnsemblMetazoa"/>
        </authorList>
    </citation>
    <scope>IDENTIFICATION</scope>
    <source>
        <strain evidence="6">wikel</strain>
    </source>
</reference>
<dbReference type="Gene3D" id="3.30.420.10">
    <property type="entry name" value="Ribonuclease H-like superfamily/Ribonuclease H"/>
    <property type="match status" value="1"/>
</dbReference>
<dbReference type="FunCoup" id="B7Q551">
    <property type="interactions" value="1293"/>
</dbReference>
<dbReference type="InterPro" id="IPR013520">
    <property type="entry name" value="Ribonucl_H"/>
</dbReference>
<keyword evidence="7" id="KW-1185">Reference proteome</keyword>
<evidence type="ECO:0000313" key="6">
    <source>
        <dbReference type="EnsemblMetazoa" id="ISCW011710-PA"/>
    </source>
</evidence>
<dbReference type="GO" id="GO:0000175">
    <property type="term" value="F:3'-5'-RNA exonuclease activity"/>
    <property type="evidence" value="ECO:0007669"/>
    <property type="project" value="InterPro"/>
</dbReference>
<dbReference type="PANTHER" id="PTHR23044">
    <property type="entry name" value="3'-5' EXONUCLEASE ERI1-RELATED"/>
    <property type="match status" value="1"/>
</dbReference>
<keyword evidence="1" id="KW-0540">Nuclease</keyword>
<evidence type="ECO:0000256" key="3">
    <source>
        <dbReference type="ARBA" id="ARBA00022839"/>
    </source>
</evidence>
<dbReference type="EnsemblMetazoa" id="ISCW011710-RA">
    <property type="protein sequence ID" value="ISCW011710-PA"/>
    <property type="gene ID" value="ISCW011710"/>
</dbReference>
<dbReference type="GO" id="GO:0003887">
    <property type="term" value="F:DNA-directed DNA polymerase activity"/>
    <property type="evidence" value="ECO:0007669"/>
    <property type="project" value="UniProtKB-EC"/>
</dbReference>
<dbReference type="VEuPathDB" id="VectorBase:ISCW011710"/>
<keyword evidence="2" id="KW-0378">Hydrolase</keyword>
<dbReference type="STRING" id="6945.B7Q551"/>
<dbReference type="EMBL" id="DS859512">
    <property type="protein sequence ID" value="EEC13973.1"/>
    <property type="molecule type" value="Genomic_DNA"/>
</dbReference>
<keyword evidence="3 5" id="KW-0269">Exonuclease</keyword>
<evidence type="ECO:0000256" key="2">
    <source>
        <dbReference type="ARBA" id="ARBA00022801"/>
    </source>
</evidence>
<dbReference type="Proteomes" id="UP000001555">
    <property type="component" value="Unassembled WGS sequence"/>
</dbReference>
<proteinExistence type="evidence at protein level"/>
<dbReference type="InterPro" id="IPR036397">
    <property type="entry name" value="RNaseH_sf"/>
</dbReference>
<dbReference type="SUPFAM" id="SSF53098">
    <property type="entry name" value="Ribonuclease H-like"/>
    <property type="match status" value="1"/>
</dbReference>
<dbReference type="EMBL" id="ABJB011054810">
    <property type="status" value="NOT_ANNOTATED_CDS"/>
    <property type="molecule type" value="Genomic_DNA"/>
</dbReference>
<keyword evidence="5" id="KW-0808">Transferase</keyword>
<dbReference type="OrthoDB" id="448399at2759"/>
<dbReference type="InterPro" id="IPR012337">
    <property type="entry name" value="RNaseH-like_sf"/>
</dbReference>
<name>B7Q551_IXOSC</name>
<feature type="domain" description="Exonuclease" evidence="4">
    <location>
        <begin position="105"/>
        <end position="293"/>
    </location>
</feature>
<organism>
    <name type="scientific">Ixodes scapularis</name>
    <name type="common">Black-legged tick</name>
    <name type="synonym">Deer tick</name>
    <dbReference type="NCBI Taxonomy" id="6945"/>
    <lineage>
        <taxon>Eukaryota</taxon>
        <taxon>Metazoa</taxon>
        <taxon>Ecdysozoa</taxon>
        <taxon>Arthropoda</taxon>
        <taxon>Chelicerata</taxon>
        <taxon>Arachnida</taxon>
        <taxon>Acari</taxon>
        <taxon>Parasitiformes</taxon>
        <taxon>Ixodida</taxon>
        <taxon>Ixodoidea</taxon>
        <taxon>Ixodidae</taxon>
        <taxon>Ixodinae</taxon>
        <taxon>Ixodes</taxon>
    </lineage>
</organism>
<reference evidence="5 7" key="1">
    <citation type="submission" date="2008-03" db="EMBL/GenBank/DDBJ databases">
        <title>Annotation of Ixodes scapularis.</title>
        <authorList>
            <consortium name="Ixodes scapularis Genome Project Consortium"/>
            <person name="Caler E."/>
            <person name="Hannick L.I."/>
            <person name="Bidwell S."/>
            <person name="Joardar V."/>
            <person name="Thiagarajan M."/>
            <person name="Amedeo P."/>
            <person name="Galinsky K.J."/>
            <person name="Schobel S."/>
            <person name="Inman J."/>
            <person name="Hostetler J."/>
            <person name="Miller J."/>
            <person name="Hammond M."/>
            <person name="Megy K."/>
            <person name="Lawson D."/>
            <person name="Kodira C."/>
            <person name="Sutton G."/>
            <person name="Meyer J."/>
            <person name="Hill C.A."/>
            <person name="Birren B."/>
            <person name="Nene V."/>
            <person name="Collins F."/>
            <person name="Alarcon-Chaidez F."/>
            <person name="Wikel S."/>
            <person name="Strausberg R."/>
        </authorList>
    </citation>
    <scope>NUCLEOTIDE SEQUENCE [LARGE SCALE GENOMIC DNA]</scope>
    <source>
        <strain evidence="7">Wikel</strain>
        <strain evidence="5">Wikel colony</strain>
    </source>
</reference>
<dbReference type="GO" id="GO:0003676">
    <property type="term" value="F:nucleic acid binding"/>
    <property type="evidence" value="ECO:0007669"/>
    <property type="project" value="InterPro"/>
</dbReference>
<dbReference type="HOGENOM" id="CLU_824598_0_0_1"/>
<evidence type="ECO:0000313" key="7">
    <source>
        <dbReference type="Proteomes" id="UP000001555"/>
    </source>
</evidence>
<evidence type="ECO:0000256" key="1">
    <source>
        <dbReference type="ARBA" id="ARBA00022722"/>
    </source>
</evidence>
<keyword evidence="8" id="KW-1267">Proteomics identification</keyword>
<accession>B7Q551</accession>
<evidence type="ECO:0000259" key="4">
    <source>
        <dbReference type="SMART" id="SM00479"/>
    </source>
</evidence>
<dbReference type="EMBL" id="ABJB010553922">
    <property type="status" value="NOT_ANNOTATED_CDS"/>
    <property type="molecule type" value="Genomic_DNA"/>
</dbReference>
<dbReference type="PANTHER" id="PTHR23044:SF61">
    <property type="entry name" value="3'-5' EXORIBONUCLEASE 1-RELATED"/>
    <property type="match status" value="1"/>
</dbReference>
<dbReference type="InterPro" id="IPR047201">
    <property type="entry name" value="ERI-1_3'hExo-like"/>
</dbReference>
<dbReference type="PaxDb" id="6945-B7Q551"/>
<protein>
    <submittedName>
        <fullName evidence="5 6">Exonuclease, putative</fullName>
        <ecNumber evidence="5">2.7.7.7</ecNumber>
    </submittedName>
</protein>
<dbReference type="SMART" id="SM00479">
    <property type="entry name" value="EXOIII"/>
    <property type="match status" value="1"/>
</dbReference>
<dbReference type="Pfam" id="PF00929">
    <property type="entry name" value="RNase_T"/>
    <property type="match status" value="1"/>
</dbReference>
<dbReference type="EC" id="2.7.7.7" evidence="5"/>
<evidence type="ECO:0000313" key="5">
    <source>
        <dbReference type="EMBL" id="EEC13973.1"/>
    </source>
</evidence>
<evidence type="ECO:0007829" key="8">
    <source>
        <dbReference type="PeptideAtlas" id="B7Q551"/>
    </source>
</evidence>
<gene>
    <name evidence="5" type="ORF">IscW_ISCW011710</name>
</gene>
<dbReference type="InParanoid" id="B7Q551"/>
<keyword evidence="5" id="KW-0548">Nucleotidyltransferase</keyword>
<dbReference type="AlphaFoldDB" id="B7Q551"/>
<sequence>MLCRLGDSRSSRALWMGVLSKAAGVDNVGLAKRGLHGTGFAKPTKHQPKSGRSAPLPWILCRLYLWHMVLQMFLRSLRLPIFLASRVLSARPASNMTVREQPFDYFLVLDFEATCSREKPPPHPQEIIEFPVLKVNGRSFQVESTFHQYVQPRVHRELSSFCTELTGIIQDMVDEQPFFEEVLEKFHQWMCSEGLLGPPEKRVAFVTFGDWDLQKMLPSQCSYFKIPVPEYLTSWINLKKAFVEATGHWPKTLPETLEYCRLEQVGRHHSGIGSHDMPEVCILRVDLDYPHEQHDSHVDFPWLPRNKESPSDGSHHIKKGWSKNFTYPSESLNESSF</sequence>
<dbReference type="VEuPathDB" id="VectorBase:ISCP_004039"/>
<dbReference type="VEuPathDB" id="VectorBase:ISCI011710"/>
<dbReference type="EMBL" id="ABJB011012135">
    <property type="status" value="NOT_ANNOTATED_CDS"/>
    <property type="molecule type" value="Genomic_DNA"/>
</dbReference>